<keyword evidence="5" id="KW-0812">Transmembrane</keyword>
<sequence>MNLLTSLRIGRRLGLAFAVSIAFTVLLAAYARTELITINDALELMVGDRMVKVAQLEQIKDNVNINALAVRNVLLLADAEGKRRQLADVDAAAKRTAELFGKLEASTAPGPAREMMTGVVQARALFVASVRKVIDLAVKDETEKARNLLLGETHELQVKYFEKLDALIAYQTELMQHAAKSADTTVDFAAIAVVVAAAAALAIGATLALLITRSVVGPIGQAVAAAETVAAGDLRLNLATDRKDEAGQLLNALQRMNDSLVGIVGAVRGNADSVATASGQIAQGNADLSQRTEQQASNLQETAASMEELSATVKHNTDTARQAAQLAGSAARVAESGGQVMGQMVHTMDEITTSSKKIGDIIGVIDGIAFQTNILALNAAVEAARAGEQGRGFAVVAGEVRALAQRSAQAAREIKALIGASVERVEAGNTLVGEAGRTMDEVVVQVKRVADLISEISAASTEQSKGIGQIGDAVNQLDQVTQQNAALVEESAAAAESLRMQAGQLAETVAAFKLDAVAAAAPVAKPKAKASKPKAAAVTRAAPPRPAPRRPDPARVVAPVAAAATAAAAVADDDWASF</sequence>
<dbReference type="CDD" id="cd11386">
    <property type="entry name" value="MCP_signal"/>
    <property type="match status" value="1"/>
</dbReference>
<dbReference type="Pfam" id="PF00672">
    <property type="entry name" value="HAMP"/>
    <property type="match status" value="1"/>
</dbReference>
<gene>
    <name evidence="8" type="ORF">J2X20_001911</name>
</gene>
<name>A0ABU1YK90_ROSSA</name>
<evidence type="ECO:0000256" key="2">
    <source>
        <dbReference type="ARBA" id="ARBA00029447"/>
    </source>
</evidence>
<evidence type="ECO:0000256" key="3">
    <source>
        <dbReference type="PROSITE-ProRule" id="PRU00284"/>
    </source>
</evidence>
<dbReference type="InterPro" id="IPR004090">
    <property type="entry name" value="Chemotax_Me-accpt_rcpt"/>
</dbReference>
<accession>A0ABU1YK90</accession>
<keyword evidence="5" id="KW-1133">Transmembrane helix</keyword>
<dbReference type="CDD" id="cd19411">
    <property type="entry name" value="MCP2201-like_sensor"/>
    <property type="match status" value="1"/>
</dbReference>
<dbReference type="InterPro" id="IPR024478">
    <property type="entry name" value="HlyB_4HB_MCP"/>
</dbReference>
<evidence type="ECO:0000256" key="4">
    <source>
        <dbReference type="SAM" id="MobiDB-lite"/>
    </source>
</evidence>
<feature type="domain" description="HAMP" evidence="7">
    <location>
        <begin position="213"/>
        <end position="265"/>
    </location>
</feature>
<dbReference type="PROSITE" id="PS50885">
    <property type="entry name" value="HAMP"/>
    <property type="match status" value="1"/>
</dbReference>
<proteinExistence type="inferred from homology"/>
<dbReference type="Pfam" id="PF00015">
    <property type="entry name" value="MCPsignal"/>
    <property type="match status" value="1"/>
</dbReference>
<dbReference type="InterPro" id="IPR004089">
    <property type="entry name" value="MCPsignal_dom"/>
</dbReference>
<dbReference type="SMART" id="SM00283">
    <property type="entry name" value="MA"/>
    <property type="match status" value="1"/>
</dbReference>
<feature type="transmembrane region" description="Helical" evidence="5">
    <location>
        <begin position="188"/>
        <end position="211"/>
    </location>
</feature>
<comment type="similarity">
    <text evidence="2">Belongs to the methyl-accepting chemotaxis (MCP) protein family.</text>
</comment>
<keyword evidence="1" id="KW-0488">Methylation</keyword>
<dbReference type="InterPro" id="IPR051310">
    <property type="entry name" value="MCP_chemotaxis"/>
</dbReference>
<evidence type="ECO:0000256" key="5">
    <source>
        <dbReference type="SAM" id="Phobius"/>
    </source>
</evidence>
<dbReference type="Proteomes" id="UP001180453">
    <property type="component" value="Unassembled WGS sequence"/>
</dbReference>
<dbReference type="InterPro" id="IPR047347">
    <property type="entry name" value="YvaQ-like_sensor"/>
</dbReference>
<evidence type="ECO:0000256" key="1">
    <source>
        <dbReference type="ARBA" id="ARBA00022481"/>
    </source>
</evidence>
<evidence type="ECO:0000313" key="9">
    <source>
        <dbReference type="Proteomes" id="UP001180453"/>
    </source>
</evidence>
<comment type="caution">
    <text evidence="8">The sequence shown here is derived from an EMBL/GenBank/DDBJ whole genome shotgun (WGS) entry which is preliminary data.</text>
</comment>
<dbReference type="PRINTS" id="PR00260">
    <property type="entry name" value="CHEMTRNSDUCR"/>
</dbReference>
<dbReference type="PANTHER" id="PTHR43531">
    <property type="entry name" value="PROTEIN ICFG"/>
    <property type="match status" value="1"/>
</dbReference>
<reference evidence="8 9" key="1">
    <citation type="submission" date="2023-07" db="EMBL/GenBank/DDBJ databases">
        <title>Sorghum-associated microbial communities from plants grown in Nebraska, USA.</title>
        <authorList>
            <person name="Schachtman D."/>
        </authorList>
    </citation>
    <scope>NUCLEOTIDE SEQUENCE [LARGE SCALE GENOMIC DNA]</scope>
    <source>
        <strain evidence="8 9">BE314</strain>
    </source>
</reference>
<dbReference type="InterPro" id="IPR003660">
    <property type="entry name" value="HAMP_dom"/>
</dbReference>
<dbReference type="Gene3D" id="1.10.287.950">
    <property type="entry name" value="Methyl-accepting chemotaxis protein"/>
    <property type="match status" value="1"/>
</dbReference>
<dbReference type="PROSITE" id="PS50111">
    <property type="entry name" value="CHEMOTAXIS_TRANSDUC_2"/>
    <property type="match status" value="1"/>
</dbReference>
<feature type="region of interest" description="Disordered" evidence="4">
    <location>
        <begin position="528"/>
        <end position="555"/>
    </location>
</feature>
<feature type="domain" description="Methyl-accepting transducer" evidence="6">
    <location>
        <begin position="270"/>
        <end position="499"/>
    </location>
</feature>
<protein>
    <submittedName>
        <fullName evidence="8">Methyl-accepting chemotaxis protein</fullName>
    </submittedName>
</protein>
<dbReference type="SMART" id="SM00304">
    <property type="entry name" value="HAMP"/>
    <property type="match status" value="1"/>
</dbReference>
<dbReference type="RefSeq" id="WP_310263819.1">
    <property type="nucleotide sequence ID" value="NZ_JAVDXU010000001.1"/>
</dbReference>
<keyword evidence="9" id="KW-1185">Reference proteome</keyword>
<dbReference type="Pfam" id="PF12729">
    <property type="entry name" value="4HB_MCP_1"/>
    <property type="match status" value="1"/>
</dbReference>
<evidence type="ECO:0000313" key="8">
    <source>
        <dbReference type="EMBL" id="MDR7269282.1"/>
    </source>
</evidence>
<dbReference type="EMBL" id="JAVDXU010000001">
    <property type="protein sequence ID" value="MDR7269282.1"/>
    <property type="molecule type" value="Genomic_DNA"/>
</dbReference>
<organism evidence="8 9">
    <name type="scientific">Roseateles saccharophilus</name>
    <name type="common">Pseudomonas saccharophila</name>
    <dbReference type="NCBI Taxonomy" id="304"/>
    <lineage>
        <taxon>Bacteria</taxon>
        <taxon>Pseudomonadati</taxon>
        <taxon>Pseudomonadota</taxon>
        <taxon>Betaproteobacteria</taxon>
        <taxon>Burkholderiales</taxon>
        <taxon>Sphaerotilaceae</taxon>
        <taxon>Roseateles</taxon>
    </lineage>
</organism>
<keyword evidence="5" id="KW-0472">Membrane</keyword>
<dbReference type="SUPFAM" id="SSF58104">
    <property type="entry name" value="Methyl-accepting chemotaxis protein (MCP) signaling domain"/>
    <property type="match status" value="1"/>
</dbReference>
<feature type="compositionally biased region" description="Low complexity" evidence="4">
    <location>
        <begin position="533"/>
        <end position="542"/>
    </location>
</feature>
<evidence type="ECO:0000259" key="7">
    <source>
        <dbReference type="PROSITE" id="PS50885"/>
    </source>
</evidence>
<evidence type="ECO:0000259" key="6">
    <source>
        <dbReference type="PROSITE" id="PS50111"/>
    </source>
</evidence>
<dbReference type="PANTHER" id="PTHR43531:SF14">
    <property type="entry name" value="METHYL-ACCEPTING CHEMOTAXIS PROTEIN I-RELATED"/>
    <property type="match status" value="1"/>
</dbReference>
<keyword evidence="3" id="KW-0807">Transducer</keyword>